<protein>
    <submittedName>
        <fullName evidence="1">Uncharacterized protein</fullName>
    </submittedName>
</protein>
<gene>
    <name evidence="1" type="ORF">ENSA7_65010</name>
</gene>
<evidence type="ECO:0000313" key="2">
    <source>
        <dbReference type="Proteomes" id="UP000238823"/>
    </source>
</evidence>
<name>A0A2S9Y0A4_9BACT</name>
<proteinExistence type="predicted"/>
<accession>A0A2S9Y0A4</accession>
<evidence type="ECO:0000313" key="1">
    <source>
        <dbReference type="EMBL" id="PRP98558.1"/>
    </source>
</evidence>
<sequence>MLSLRVATSCLVSVVLWGCGDDRPDHYVGPPLERKDMWAKPAPETAGPQTLTKGLACTQFEATAEFEDGHLHVDLKTDLPEDVEVSITVTRDYTEVGSEETYSLDYLDDDSKVADWTTGRDFDLSNTAALERFEEKREEWAAMGIDKEINRFSQAIEVWMLIRLSEPKTSGTCKLSESGDLEQTWEFKYPLAAKLKPVQTLNPEGLVKGDRFRLTQETPLMPSPDPADPMAALAQVVMVPAKSLVEVRSVSEVKGSRWYAVNVNKSRGWFNSTALIGQDLKRSK</sequence>
<dbReference type="AlphaFoldDB" id="A0A2S9Y0A4"/>
<organism evidence="1 2">
    <name type="scientific">Enhygromyxa salina</name>
    <dbReference type="NCBI Taxonomy" id="215803"/>
    <lineage>
        <taxon>Bacteria</taxon>
        <taxon>Pseudomonadati</taxon>
        <taxon>Myxococcota</taxon>
        <taxon>Polyangia</taxon>
        <taxon>Nannocystales</taxon>
        <taxon>Nannocystaceae</taxon>
        <taxon>Enhygromyxa</taxon>
    </lineage>
</organism>
<comment type="caution">
    <text evidence="1">The sequence shown here is derived from an EMBL/GenBank/DDBJ whole genome shotgun (WGS) entry which is preliminary data.</text>
</comment>
<dbReference type="EMBL" id="PVNL01000124">
    <property type="protein sequence ID" value="PRP98558.1"/>
    <property type="molecule type" value="Genomic_DNA"/>
</dbReference>
<reference evidence="1 2" key="1">
    <citation type="submission" date="2018-03" db="EMBL/GenBank/DDBJ databases">
        <title>Draft Genome Sequences of the Obligatory Marine Myxobacteria Enhygromyxa salina SWB007.</title>
        <authorList>
            <person name="Poehlein A."/>
            <person name="Moghaddam J.A."/>
            <person name="Harms H."/>
            <person name="Alanjari M."/>
            <person name="Koenig G.M."/>
            <person name="Daniel R."/>
            <person name="Schaeberle T.F."/>
        </authorList>
    </citation>
    <scope>NUCLEOTIDE SEQUENCE [LARGE SCALE GENOMIC DNA]</scope>
    <source>
        <strain evidence="1 2">SWB007</strain>
    </source>
</reference>
<dbReference type="RefSeq" id="WP_106093334.1">
    <property type="nucleotide sequence ID" value="NZ_PVNL01000124.1"/>
</dbReference>
<dbReference type="Proteomes" id="UP000238823">
    <property type="component" value="Unassembled WGS sequence"/>
</dbReference>